<evidence type="ECO:0000256" key="1">
    <source>
        <dbReference type="SAM" id="SignalP"/>
    </source>
</evidence>
<protein>
    <submittedName>
        <fullName evidence="2">DUF2271 domain-containing protein</fullName>
    </submittedName>
</protein>
<comment type="caution">
    <text evidence="2">The sequence shown here is derived from an EMBL/GenBank/DDBJ whole genome shotgun (WGS) entry which is preliminary data.</text>
</comment>
<dbReference type="Proteomes" id="UP000253769">
    <property type="component" value="Unassembled WGS sequence"/>
</dbReference>
<feature type="chain" id="PRO_5016686447" evidence="1">
    <location>
        <begin position="29"/>
        <end position="162"/>
    </location>
</feature>
<reference evidence="2 3" key="1">
    <citation type="submission" date="2018-07" db="EMBL/GenBank/DDBJ databases">
        <title>Motiliproteus coralliicola sp. nov., a bacterium isolated from Coral.</title>
        <authorList>
            <person name="Wang G."/>
        </authorList>
    </citation>
    <scope>NUCLEOTIDE SEQUENCE [LARGE SCALE GENOMIC DNA]</scope>
    <source>
        <strain evidence="2 3">C34</strain>
    </source>
</reference>
<dbReference type="AlphaFoldDB" id="A0A369WAA8"/>
<gene>
    <name evidence="2" type="ORF">DV711_15125</name>
</gene>
<proteinExistence type="predicted"/>
<dbReference type="InterPro" id="IPR014469">
    <property type="entry name" value="DUF2271"/>
</dbReference>
<dbReference type="RefSeq" id="WP_114696557.1">
    <property type="nucleotide sequence ID" value="NZ_QQOH01000004.1"/>
</dbReference>
<keyword evidence="1" id="KW-0732">Signal</keyword>
<sequence length="162" mass="18158">MLLSLPAQLRKYLLVGASLLAFALPAQAKEAVVLVQLNEYNGPEAYFHVYLVNPKGKFDRTLWVSGPDKIWWPDSKRWFGYHSRAREDVDGITGASTAPGARSVMRIDIDPALVDAGYKLRVETSVENADNVQTDAEVDLTKANQRQKIAGTGYVRYIRYKL</sequence>
<evidence type="ECO:0000313" key="3">
    <source>
        <dbReference type="Proteomes" id="UP000253769"/>
    </source>
</evidence>
<dbReference type="Pfam" id="PF10029">
    <property type="entry name" value="DUF2271"/>
    <property type="match status" value="1"/>
</dbReference>
<feature type="signal peptide" evidence="1">
    <location>
        <begin position="1"/>
        <end position="28"/>
    </location>
</feature>
<keyword evidence="3" id="KW-1185">Reference proteome</keyword>
<organism evidence="2 3">
    <name type="scientific">Motiliproteus coralliicola</name>
    <dbReference type="NCBI Taxonomy" id="2283196"/>
    <lineage>
        <taxon>Bacteria</taxon>
        <taxon>Pseudomonadati</taxon>
        <taxon>Pseudomonadota</taxon>
        <taxon>Gammaproteobacteria</taxon>
        <taxon>Oceanospirillales</taxon>
        <taxon>Oceanospirillaceae</taxon>
        <taxon>Motiliproteus</taxon>
    </lineage>
</organism>
<name>A0A369WAA8_9GAMM</name>
<evidence type="ECO:0000313" key="2">
    <source>
        <dbReference type="EMBL" id="RDE18940.1"/>
    </source>
</evidence>
<dbReference type="OrthoDB" id="6057843at2"/>
<dbReference type="EMBL" id="QQOH01000004">
    <property type="protein sequence ID" value="RDE18940.1"/>
    <property type="molecule type" value="Genomic_DNA"/>
</dbReference>
<accession>A0A369WAA8</accession>